<dbReference type="EMBL" id="CAJVNV010000299">
    <property type="protein sequence ID" value="CAG8147291.1"/>
    <property type="molecule type" value="Genomic_DNA"/>
</dbReference>
<dbReference type="Proteomes" id="UP001153461">
    <property type="component" value="Unassembled WGS sequence"/>
</dbReference>
<accession>A0A9W4MUC9</accession>
<feature type="compositionally biased region" description="Basic and acidic residues" evidence="1">
    <location>
        <begin position="7"/>
        <end position="18"/>
    </location>
</feature>
<gene>
    <name evidence="2" type="ORF">PNAL_LOCUS5994</name>
</gene>
<dbReference type="AlphaFoldDB" id="A0A9W4MUC9"/>
<dbReference type="OrthoDB" id="4357148at2759"/>
<organism evidence="2 3">
    <name type="scientific">Penicillium nalgiovense</name>
    <dbReference type="NCBI Taxonomy" id="60175"/>
    <lineage>
        <taxon>Eukaryota</taxon>
        <taxon>Fungi</taxon>
        <taxon>Dikarya</taxon>
        <taxon>Ascomycota</taxon>
        <taxon>Pezizomycotina</taxon>
        <taxon>Eurotiomycetes</taxon>
        <taxon>Eurotiomycetidae</taxon>
        <taxon>Eurotiales</taxon>
        <taxon>Aspergillaceae</taxon>
        <taxon>Penicillium</taxon>
    </lineage>
</organism>
<name>A0A9W4MUC9_PENNA</name>
<sequence length="84" mass="9645">MSNPTERIAEDNYERENDASPVTGTITDRSYAEEPDPNLRDKVPIQPDDQSFEDPMQPPYSNSDQQLGKTIFIVQLRQFYSLGH</sequence>
<evidence type="ECO:0000256" key="1">
    <source>
        <dbReference type="SAM" id="MobiDB-lite"/>
    </source>
</evidence>
<reference evidence="2" key="1">
    <citation type="submission" date="2021-07" db="EMBL/GenBank/DDBJ databases">
        <authorList>
            <person name="Branca A.L. A."/>
        </authorList>
    </citation>
    <scope>NUCLEOTIDE SEQUENCE</scope>
</reference>
<comment type="caution">
    <text evidence="2">The sequence shown here is derived from an EMBL/GenBank/DDBJ whole genome shotgun (WGS) entry which is preliminary data.</text>
</comment>
<proteinExistence type="predicted"/>
<evidence type="ECO:0000313" key="2">
    <source>
        <dbReference type="EMBL" id="CAG8147291.1"/>
    </source>
</evidence>
<feature type="region of interest" description="Disordered" evidence="1">
    <location>
        <begin position="1"/>
        <end position="65"/>
    </location>
</feature>
<protein>
    <submittedName>
        <fullName evidence="2">Uncharacterized protein</fullName>
    </submittedName>
</protein>
<evidence type="ECO:0000313" key="3">
    <source>
        <dbReference type="Proteomes" id="UP001153461"/>
    </source>
</evidence>